<reference evidence="1" key="1">
    <citation type="journal article" date="2009" name="PLoS Genet.">
        <title>Sequencing, mapping, and analysis of 27,455 maize full-length cDNAs.</title>
        <authorList>
            <person name="Soderlund C."/>
            <person name="Descour A."/>
            <person name="Kudrna D."/>
            <person name="Bomhoff M."/>
            <person name="Boyd L."/>
            <person name="Currie J."/>
            <person name="Angelova A."/>
            <person name="Collura K."/>
            <person name="Wissotski M."/>
            <person name="Ashley E."/>
            <person name="Morrow D."/>
            <person name="Fernandes J."/>
            <person name="Walbot V."/>
            <person name="Yu Y."/>
        </authorList>
    </citation>
    <scope>NUCLEOTIDE SEQUENCE</scope>
    <source>
        <strain evidence="1">B73</strain>
    </source>
</reference>
<proteinExistence type="evidence at transcript level"/>
<reference evidence="1" key="2">
    <citation type="submission" date="2012-06" db="EMBL/GenBank/DDBJ databases">
        <authorList>
            <person name="Yu Y."/>
            <person name="Currie J."/>
            <person name="Lomeli R."/>
            <person name="Angelova A."/>
            <person name="Collura K."/>
            <person name="Wissotski M."/>
            <person name="Campos D."/>
            <person name="Kudrna D."/>
            <person name="Golser W."/>
            <person name="Ashely E."/>
            <person name="Descour A."/>
            <person name="Fernandes J."/>
            <person name="Soderlund C."/>
            <person name="Walbot V."/>
        </authorList>
    </citation>
    <scope>NUCLEOTIDE SEQUENCE</scope>
    <source>
        <strain evidence="1">B73</strain>
    </source>
</reference>
<organism evidence="1">
    <name type="scientific">Zea mays</name>
    <name type="common">Maize</name>
    <dbReference type="NCBI Taxonomy" id="4577"/>
    <lineage>
        <taxon>Eukaryota</taxon>
        <taxon>Viridiplantae</taxon>
        <taxon>Streptophyta</taxon>
        <taxon>Embryophyta</taxon>
        <taxon>Tracheophyta</taxon>
        <taxon>Spermatophyta</taxon>
        <taxon>Magnoliopsida</taxon>
        <taxon>Liliopsida</taxon>
        <taxon>Poales</taxon>
        <taxon>Poaceae</taxon>
        <taxon>PACMAD clade</taxon>
        <taxon>Panicoideae</taxon>
        <taxon>Andropogonodae</taxon>
        <taxon>Andropogoneae</taxon>
        <taxon>Tripsacinae</taxon>
        <taxon>Zea</taxon>
    </lineage>
</organism>
<protein>
    <submittedName>
        <fullName evidence="1">Uncharacterized protein</fullName>
    </submittedName>
</protein>
<accession>C4J0W0</accession>
<dbReference type="EMBL" id="BT084457">
    <property type="protein sequence ID" value="ACR34810.1"/>
    <property type="molecule type" value="mRNA"/>
</dbReference>
<dbReference type="AlphaFoldDB" id="C4J0W0"/>
<name>C4J0W0_MAIZE</name>
<evidence type="ECO:0000313" key="1">
    <source>
        <dbReference type="EMBL" id="ACR34810.1"/>
    </source>
</evidence>
<sequence>MACYACLAPCTPPTASNHATGWLHVWHTGSQAHTTRADRSTKPASLILLSWRPTVDEDE</sequence>